<evidence type="ECO:0000256" key="3">
    <source>
        <dbReference type="ARBA" id="ARBA00022833"/>
    </source>
</evidence>
<dbReference type="InterPro" id="IPR001628">
    <property type="entry name" value="Znf_hrmn_rcpt"/>
</dbReference>
<evidence type="ECO:0000313" key="10">
    <source>
        <dbReference type="Proteomes" id="UP000095287"/>
    </source>
</evidence>
<dbReference type="SUPFAM" id="SSF48508">
    <property type="entry name" value="Nuclear receptor ligand-binding domain"/>
    <property type="match status" value="1"/>
</dbReference>
<keyword evidence="7" id="KW-0675">Receptor</keyword>
<dbReference type="SUPFAM" id="SSF57716">
    <property type="entry name" value="Glucocorticoid receptor-like (DNA-binding domain)"/>
    <property type="match status" value="1"/>
</dbReference>
<keyword evidence="10" id="KW-1185">Reference proteome</keyword>
<dbReference type="InterPro" id="IPR035500">
    <property type="entry name" value="NHR-like_dom_sf"/>
</dbReference>
<dbReference type="GO" id="GO:0008270">
    <property type="term" value="F:zinc ion binding"/>
    <property type="evidence" value="ECO:0007669"/>
    <property type="project" value="UniProtKB-KW"/>
</dbReference>
<dbReference type="WBParaSite" id="L893_g2091.t1">
    <property type="protein sequence ID" value="L893_g2091.t1"/>
    <property type="gene ID" value="L893_g2091"/>
</dbReference>
<dbReference type="Proteomes" id="UP000095287">
    <property type="component" value="Unplaced"/>
</dbReference>
<dbReference type="GO" id="GO:0003700">
    <property type="term" value="F:DNA-binding transcription factor activity"/>
    <property type="evidence" value="ECO:0007669"/>
    <property type="project" value="InterPro"/>
</dbReference>
<evidence type="ECO:0000256" key="6">
    <source>
        <dbReference type="ARBA" id="ARBA00023163"/>
    </source>
</evidence>
<dbReference type="GO" id="GO:0043565">
    <property type="term" value="F:sequence-specific DNA binding"/>
    <property type="evidence" value="ECO:0007669"/>
    <property type="project" value="InterPro"/>
</dbReference>
<dbReference type="Gene3D" id="3.30.50.10">
    <property type="entry name" value="Erythroid Transcription Factor GATA-1, subunit A"/>
    <property type="match status" value="1"/>
</dbReference>
<evidence type="ECO:0000256" key="7">
    <source>
        <dbReference type="ARBA" id="ARBA00023170"/>
    </source>
</evidence>
<proteinExistence type="predicted"/>
<evidence type="ECO:0000256" key="2">
    <source>
        <dbReference type="ARBA" id="ARBA00022771"/>
    </source>
</evidence>
<keyword evidence="3" id="KW-0862">Zinc</keyword>
<evidence type="ECO:0000259" key="9">
    <source>
        <dbReference type="PROSITE" id="PS51030"/>
    </source>
</evidence>
<dbReference type="InterPro" id="IPR013088">
    <property type="entry name" value="Znf_NHR/GATA"/>
</dbReference>
<keyword evidence="8" id="KW-0539">Nucleus</keyword>
<dbReference type="PROSITE" id="PS51030">
    <property type="entry name" value="NUCLEAR_REC_DBD_2"/>
    <property type="match status" value="1"/>
</dbReference>
<dbReference type="AlphaFoldDB" id="A0A1I7YY63"/>
<dbReference type="Pfam" id="PF00105">
    <property type="entry name" value="zf-C4"/>
    <property type="match status" value="1"/>
</dbReference>
<keyword evidence="4" id="KW-0805">Transcription regulation</keyword>
<dbReference type="GO" id="GO:0005634">
    <property type="term" value="C:nucleus"/>
    <property type="evidence" value="ECO:0007669"/>
    <property type="project" value="TreeGrafter"/>
</dbReference>
<dbReference type="PRINTS" id="PR00047">
    <property type="entry name" value="STROIDFINGER"/>
</dbReference>
<feature type="domain" description="Nuclear receptor" evidence="9">
    <location>
        <begin position="11"/>
        <end position="91"/>
    </location>
</feature>
<evidence type="ECO:0000256" key="4">
    <source>
        <dbReference type="ARBA" id="ARBA00023015"/>
    </source>
</evidence>
<evidence type="ECO:0000256" key="5">
    <source>
        <dbReference type="ARBA" id="ARBA00023125"/>
    </source>
</evidence>
<protein>
    <submittedName>
        <fullName evidence="11">Nuclear receptor domain-containing protein</fullName>
    </submittedName>
</protein>
<organism evidence="10 11">
    <name type="scientific">Steinernema glaseri</name>
    <dbReference type="NCBI Taxonomy" id="37863"/>
    <lineage>
        <taxon>Eukaryota</taxon>
        <taxon>Metazoa</taxon>
        <taxon>Ecdysozoa</taxon>
        <taxon>Nematoda</taxon>
        <taxon>Chromadorea</taxon>
        <taxon>Rhabditida</taxon>
        <taxon>Tylenchina</taxon>
        <taxon>Panagrolaimomorpha</taxon>
        <taxon>Strongyloidoidea</taxon>
        <taxon>Steinernematidae</taxon>
        <taxon>Steinernema</taxon>
    </lineage>
</organism>
<evidence type="ECO:0000313" key="11">
    <source>
        <dbReference type="WBParaSite" id="L893_g2091.t1"/>
    </source>
</evidence>
<name>A0A1I7YY63_9BILA</name>
<accession>A0A1I7YY63</accession>
<reference evidence="11" key="1">
    <citation type="submission" date="2016-11" db="UniProtKB">
        <authorList>
            <consortium name="WormBaseParasite"/>
        </authorList>
    </citation>
    <scope>IDENTIFICATION</scope>
</reference>
<keyword evidence="5" id="KW-0238">DNA-binding</keyword>
<keyword evidence="2" id="KW-0863">Zinc-finger</keyword>
<dbReference type="PANTHER" id="PTHR46011:SF6">
    <property type="entry name" value="HIGH ZINC ACTIVATED NUCLEAR RECEPTOR PROTEIN"/>
    <property type="match status" value="1"/>
</dbReference>
<sequence>MTTPAAAELQAKKCLVCHYVSGKNKVGRNFGALSCASCTAFFRRTVRSTRAVACKPCDGKCRIHFEVKNKCYRCRLAKCRAVGMDERKKTRFNTERKNDKSNDDFVDLPLLREHPPPMNLFEQLSTAFHHLVYERRKRLYHMNFDQNGSRISHPWVHGKPSEELHIDSLESFTRYALDVDRELSFNLLPCIPLIRDLDHNTQMRFHDSFATMFFIADLGYRTVQFFPEHTDGSIAITEHKRFTLGPYWNDTGALHAYPLLQVYQKIYEHVIAPMRSLLISNEQFVGLLMITSLANHPQDSFNFYQANPSRNTVLDDLYQLAVQCGGVQMAMETIARLEDISAGVQNCSRALQSYMAPTSNVHNWPFPYSSYH</sequence>
<dbReference type="PANTHER" id="PTHR46011">
    <property type="entry name" value="NUCLEAR HORMONE RECEPTOR FAMILY MEMBER NHR-86-RELATED"/>
    <property type="match status" value="1"/>
</dbReference>
<evidence type="ECO:0000256" key="1">
    <source>
        <dbReference type="ARBA" id="ARBA00022723"/>
    </source>
</evidence>
<keyword evidence="6" id="KW-0804">Transcription</keyword>
<keyword evidence="1" id="KW-0479">Metal-binding</keyword>
<dbReference type="SMART" id="SM00399">
    <property type="entry name" value="ZnF_C4"/>
    <property type="match status" value="1"/>
</dbReference>
<evidence type="ECO:0000256" key="8">
    <source>
        <dbReference type="ARBA" id="ARBA00023242"/>
    </source>
</evidence>
<dbReference type="Pfam" id="PF00104">
    <property type="entry name" value="Hormone_recep"/>
    <property type="match status" value="1"/>
</dbReference>
<dbReference type="InterPro" id="IPR000536">
    <property type="entry name" value="Nucl_hrmn_rcpt_lig-bd"/>
</dbReference>